<name>A0A8J2ECE6_COTCN</name>
<feature type="transmembrane region" description="Helical" evidence="2">
    <location>
        <begin position="12"/>
        <end position="30"/>
    </location>
</feature>
<reference evidence="3" key="1">
    <citation type="submission" date="2021-04" db="EMBL/GenBank/DDBJ databases">
        <authorList>
            <person name="Chebbi M.A.C M."/>
        </authorList>
    </citation>
    <scope>NUCLEOTIDE SEQUENCE</scope>
</reference>
<gene>
    <name evidence="3" type="ORF">HICCMSTLAB_LOCUS2393</name>
</gene>
<proteinExistence type="predicted"/>
<dbReference type="Gene3D" id="1.50.10.100">
    <property type="entry name" value="Chondroitin AC/alginate lyase"/>
    <property type="match status" value="1"/>
</dbReference>
<keyword evidence="2" id="KW-0472">Membrane</keyword>
<evidence type="ECO:0000313" key="4">
    <source>
        <dbReference type="Proteomes" id="UP000786811"/>
    </source>
</evidence>
<keyword evidence="4" id="KW-1185">Reference proteome</keyword>
<evidence type="ECO:0000313" key="3">
    <source>
        <dbReference type="EMBL" id="CAG5077184.1"/>
    </source>
</evidence>
<keyword evidence="2" id="KW-1133">Transmembrane helix</keyword>
<evidence type="ECO:0000256" key="2">
    <source>
        <dbReference type="SAM" id="Phobius"/>
    </source>
</evidence>
<comment type="caution">
    <text evidence="3">The sequence shown here is derived from an EMBL/GenBank/DDBJ whole genome shotgun (WGS) entry which is preliminary data.</text>
</comment>
<dbReference type="InterPro" id="IPR008929">
    <property type="entry name" value="Chondroitin_lyas"/>
</dbReference>
<organism evidence="3 4">
    <name type="scientific">Cotesia congregata</name>
    <name type="common">Parasitoid wasp</name>
    <name type="synonym">Apanteles congregatus</name>
    <dbReference type="NCBI Taxonomy" id="51543"/>
    <lineage>
        <taxon>Eukaryota</taxon>
        <taxon>Metazoa</taxon>
        <taxon>Ecdysozoa</taxon>
        <taxon>Arthropoda</taxon>
        <taxon>Hexapoda</taxon>
        <taxon>Insecta</taxon>
        <taxon>Pterygota</taxon>
        <taxon>Neoptera</taxon>
        <taxon>Endopterygota</taxon>
        <taxon>Hymenoptera</taxon>
        <taxon>Apocrita</taxon>
        <taxon>Ichneumonoidea</taxon>
        <taxon>Braconidae</taxon>
        <taxon>Microgastrinae</taxon>
        <taxon>Cotesia</taxon>
    </lineage>
</organism>
<evidence type="ECO:0000256" key="1">
    <source>
        <dbReference type="SAM" id="MobiDB-lite"/>
    </source>
</evidence>
<accession>A0A8J2ECE6</accession>
<keyword evidence="2" id="KW-0812">Transmembrane</keyword>
<dbReference type="AlphaFoldDB" id="A0A8J2ECE6"/>
<protein>
    <submittedName>
        <fullName evidence="3">Cc_odve66_24</fullName>
    </submittedName>
</protein>
<feature type="compositionally biased region" description="Basic and acidic residues" evidence="1">
    <location>
        <begin position="45"/>
        <end position="91"/>
    </location>
</feature>
<sequence length="715" mass="82904">MIIAMSRPAKIFAIFGLVILVSAAVVIWIYKPWSNSNDGNNNNEKNNDQNTIDKDTNKETNTKEINNETKINKKSKEITDQPKSAIVEDTKNLSGEKPLSKSNDKETPVKDEIPTPVETLKLTEIKNTIKSFYVDEYNLIDNDTKIRDDALNDRFEDLNQEANLREICLLGIKLLRNYLKDPNNNTNYLNITGKIVDKVLTQTNNINAGKTFGTDEEWELYIVDIPHLMAMYDLLVEDDSSNSTRLTQCYEYIKKVINSNMEPIYSRPTPSKTDFIKIGTPYLITNYKRSLKDGDYNNLYKQAKNNDNLKSLNKYLLYDDTDTAVNKKYGFLRKDGGAMLENNTVNYSKYIELIDKIKYPDLYAAVYEKLDVLGNLYNSAKVILNKVLHKDVLYFPFGLFSFECEMLKKKYYWNFGNPKGITIMPSIGVGIYKTDKFMFSVRVQKKNIPICSIEDSDETNIYYAMGVMQLRTILLAKKNYEKDYLYLHDWEILKNEPGIMAFYEGMSEFTYPILKANESNLYSSKIDDNDDNYIGQIPEDNLMFWKNYYGLSLTENDVEVKEYGVAHKNGIVIEYRISTNYSKYQIHYYFENDYKENFETPITNIDGGINPQSDLTYYESDNSTHNFKWSMILKNQSSDVGFQCDFDTSKQTVTCGAKEYKIEILDDHKHYLVKSGSDDYLIGAVSDEREQTTNYNSQTWTRDEETLMYKKSSSK</sequence>
<dbReference type="EMBL" id="CAJNRD030001117">
    <property type="protein sequence ID" value="CAG5077184.1"/>
    <property type="molecule type" value="Genomic_DNA"/>
</dbReference>
<dbReference type="Proteomes" id="UP000786811">
    <property type="component" value="Unassembled WGS sequence"/>
</dbReference>
<feature type="compositionally biased region" description="Basic and acidic residues" evidence="1">
    <location>
        <begin position="98"/>
        <end position="112"/>
    </location>
</feature>
<dbReference type="OrthoDB" id="7664747at2759"/>
<feature type="region of interest" description="Disordered" evidence="1">
    <location>
        <begin position="36"/>
        <end position="112"/>
    </location>
</feature>